<dbReference type="Proteomes" id="UP000663868">
    <property type="component" value="Unassembled WGS sequence"/>
</dbReference>
<organism evidence="3 5">
    <name type="scientific">Adineta steineri</name>
    <dbReference type="NCBI Taxonomy" id="433720"/>
    <lineage>
        <taxon>Eukaryota</taxon>
        <taxon>Metazoa</taxon>
        <taxon>Spiralia</taxon>
        <taxon>Gnathifera</taxon>
        <taxon>Rotifera</taxon>
        <taxon>Eurotatoria</taxon>
        <taxon>Bdelloidea</taxon>
        <taxon>Adinetida</taxon>
        <taxon>Adinetidae</taxon>
        <taxon>Adineta</taxon>
    </lineage>
</organism>
<comment type="caution">
    <text evidence="3">The sequence shown here is derived from an EMBL/GenBank/DDBJ whole genome shotgun (WGS) entry which is preliminary data.</text>
</comment>
<dbReference type="Proteomes" id="UP000663844">
    <property type="component" value="Unassembled WGS sequence"/>
</dbReference>
<feature type="region of interest" description="Disordered" evidence="1">
    <location>
        <begin position="47"/>
        <end position="68"/>
    </location>
</feature>
<dbReference type="AlphaFoldDB" id="A0A818X0V7"/>
<protein>
    <submittedName>
        <fullName evidence="3">Uncharacterized protein</fullName>
    </submittedName>
</protein>
<dbReference type="InterPro" id="IPR043159">
    <property type="entry name" value="Lectin_gal-bd_sf"/>
</dbReference>
<name>A0A818X0V7_9BILA</name>
<evidence type="ECO:0000313" key="5">
    <source>
        <dbReference type="Proteomes" id="UP000663868"/>
    </source>
</evidence>
<evidence type="ECO:0000256" key="2">
    <source>
        <dbReference type="SAM" id="Phobius"/>
    </source>
</evidence>
<evidence type="ECO:0000313" key="4">
    <source>
        <dbReference type="EMBL" id="CAF3865462.1"/>
    </source>
</evidence>
<evidence type="ECO:0000256" key="1">
    <source>
        <dbReference type="SAM" id="MobiDB-lite"/>
    </source>
</evidence>
<dbReference type="EMBL" id="CAJOBB010000696">
    <property type="protein sequence ID" value="CAF3732812.1"/>
    <property type="molecule type" value="Genomic_DNA"/>
</dbReference>
<feature type="transmembrane region" description="Helical" evidence="2">
    <location>
        <begin position="192"/>
        <end position="215"/>
    </location>
</feature>
<sequence length="340" mass="37999">MYYLDHVYVIQPHVVKLHRHRLRQEIRQPSSLTKSSSNSILHVTIRSQNSAYTTRKKSNNEQNSQQRSKDLIRSANVYGIGSGGHGFLKNKVEPEKSFDSFKSSIKSDIPPNDDLYQADRNLDETTLQLEEFLGNKSPNSINNDSEINKNYSGNITPDRLFLMDDVRKRKFKNQIRKKYFSNCCCQCSCMRIIGSLFAAICVGIVISAILLGSLIRSNKPTTPFYFSTITSTIFIKTTTTTTTASPEILTSLPENSIINITCVSPTPAINIQYAFYGVYNNTGCSCSSSNCTEMNVTQTVISYCANSSNPSICLFIANNGFFNDTCIGKPKLFSLTYACT</sequence>
<keyword evidence="2" id="KW-1133">Transmembrane helix</keyword>
<dbReference type="Gene3D" id="2.60.120.740">
    <property type="match status" value="1"/>
</dbReference>
<keyword evidence="2" id="KW-0812">Transmembrane</keyword>
<reference evidence="3" key="1">
    <citation type="submission" date="2021-02" db="EMBL/GenBank/DDBJ databases">
        <authorList>
            <person name="Nowell W R."/>
        </authorList>
    </citation>
    <scope>NUCLEOTIDE SEQUENCE</scope>
</reference>
<accession>A0A818X0V7</accession>
<dbReference type="EMBL" id="CAJOAZ010001854">
    <property type="protein sequence ID" value="CAF3865462.1"/>
    <property type="molecule type" value="Genomic_DNA"/>
</dbReference>
<dbReference type="CDD" id="cd22823">
    <property type="entry name" value="Gal_Rha_Lectin"/>
    <property type="match status" value="1"/>
</dbReference>
<proteinExistence type="predicted"/>
<evidence type="ECO:0000313" key="3">
    <source>
        <dbReference type="EMBL" id="CAF3732812.1"/>
    </source>
</evidence>
<keyword evidence="2" id="KW-0472">Membrane</keyword>
<gene>
    <name evidence="3" type="ORF">KXQ929_LOCUS13164</name>
    <name evidence="4" type="ORF">OXD698_LOCUS22058</name>
</gene>